<keyword evidence="1" id="KW-0479">Metal-binding</keyword>
<dbReference type="PANTHER" id="PTHR21497:SF24">
    <property type="entry name" value="E3 UBIQUITIN-PROTEIN LIGASE UBR1"/>
    <property type="match status" value="1"/>
</dbReference>
<dbReference type="PANTHER" id="PTHR21497">
    <property type="entry name" value="UBIQUITIN LIGASE E3 ALPHA-RELATED"/>
    <property type="match status" value="1"/>
</dbReference>
<dbReference type="InterPro" id="IPR039164">
    <property type="entry name" value="UBR1-like"/>
</dbReference>
<dbReference type="GO" id="GO:0005737">
    <property type="term" value="C:cytoplasm"/>
    <property type="evidence" value="ECO:0007669"/>
    <property type="project" value="TreeGrafter"/>
</dbReference>
<dbReference type="UniPathway" id="UPA00143"/>
<comment type="similarity">
    <text evidence="1">Belongs to the E3 ubiquitin-protein ligase UBR1-like family.</text>
</comment>
<name>A0A4P9WGP1_9FUNG</name>
<comment type="function">
    <text evidence="1">Ubiquitin ligase protein which is a component of the N-end rule pathway. Recognizes and binds to proteins bearing specific N-terminal residues that are destabilizing according to the N-end rule, leading to their ubiquitination and subsequent degradation.</text>
</comment>
<keyword evidence="4" id="KW-1185">Reference proteome</keyword>
<dbReference type="Proteomes" id="UP000269721">
    <property type="component" value="Unassembled WGS sequence"/>
</dbReference>
<keyword evidence="1" id="KW-0833">Ubl conjugation pathway</keyword>
<feature type="domain" description="E3 ubiquitin-protein ligase UBR-like C-terminal" evidence="2">
    <location>
        <begin position="11"/>
        <end position="75"/>
    </location>
</feature>
<evidence type="ECO:0000256" key="1">
    <source>
        <dbReference type="RuleBase" id="RU366018"/>
    </source>
</evidence>
<sequence length="98" mass="11353">MPPPSPPRETRCGGEVGIFLLINKCAILFLHNKNGFFIKTPYLDAHGEADFGLRRGKPQFLNMRRYDEIRRQWLTHGIPSHVARNIEQSFDRGGWITF</sequence>
<accession>A0A4P9WGP1</accession>
<gene>
    <name evidence="3" type="ORF">BDK51DRAFT_23417</name>
</gene>
<comment type="catalytic activity">
    <reaction evidence="1">
        <text>S-ubiquitinyl-[E2 ubiquitin-conjugating enzyme]-L-cysteine + [acceptor protein]-L-lysine = [E2 ubiquitin-conjugating enzyme]-L-cysteine + N(6)-ubiquitinyl-[acceptor protein]-L-lysine.</text>
        <dbReference type="EC" id="2.3.2.27"/>
    </reaction>
</comment>
<reference evidence="4" key="1">
    <citation type="journal article" date="2018" name="Nat. Microbiol.">
        <title>Leveraging single-cell genomics to expand the fungal tree of life.</title>
        <authorList>
            <person name="Ahrendt S.R."/>
            <person name="Quandt C.A."/>
            <person name="Ciobanu D."/>
            <person name="Clum A."/>
            <person name="Salamov A."/>
            <person name="Andreopoulos B."/>
            <person name="Cheng J.F."/>
            <person name="Woyke T."/>
            <person name="Pelin A."/>
            <person name="Henrissat B."/>
            <person name="Reynolds N.K."/>
            <person name="Benny G.L."/>
            <person name="Smith M.E."/>
            <person name="James T.Y."/>
            <person name="Grigoriev I.V."/>
        </authorList>
    </citation>
    <scope>NUCLEOTIDE SEQUENCE [LARGE SCALE GENOMIC DNA]</scope>
</reference>
<evidence type="ECO:0000313" key="4">
    <source>
        <dbReference type="Proteomes" id="UP000269721"/>
    </source>
</evidence>
<organism evidence="3 4">
    <name type="scientific">Blyttiomyces helicus</name>
    <dbReference type="NCBI Taxonomy" id="388810"/>
    <lineage>
        <taxon>Eukaryota</taxon>
        <taxon>Fungi</taxon>
        <taxon>Fungi incertae sedis</taxon>
        <taxon>Chytridiomycota</taxon>
        <taxon>Chytridiomycota incertae sedis</taxon>
        <taxon>Chytridiomycetes</taxon>
        <taxon>Chytridiomycetes incertae sedis</taxon>
        <taxon>Blyttiomyces</taxon>
    </lineage>
</organism>
<dbReference type="EMBL" id="KZ995673">
    <property type="protein sequence ID" value="RKO90210.1"/>
    <property type="molecule type" value="Genomic_DNA"/>
</dbReference>
<keyword evidence="1" id="KW-0862">Zinc</keyword>
<dbReference type="GO" id="GO:0000151">
    <property type="term" value="C:ubiquitin ligase complex"/>
    <property type="evidence" value="ECO:0007669"/>
    <property type="project" value="TreeGrafter"/>
</dbReference>
<dbReference type="EC" id="2.3.2.27" evidence="1"/>
<proteinExistence type="inferred from homology"/>
<evidence type="ECO:0000313" key="3">
    <source>
        <dbReference type="EMBL" id="RKO90210.1"/>
    </source>
</evidence>
<dbReference type="OrthoDB" id="26387at2759"/>
<keyword evidence="1" id="KW-0808">Transferase</keyword>
<evidence type="ECO:0000259" key="2">
    <source>
        <dbReference type="Pfam" id="PF18995"/>
    </source>
</evidence>
<dbReference type="GO" id="GO:0061630">
    <property type="term" value="F:ubiquitin protein ligase activity"/>
    <property type="evidence" value="ECO:0007669"/>
    <property type="project" value="UniProtKB-UniRule"/>
</dbReference>
<comment type="pathway">
    <text evidence="1">Protein modification; protein ubiquitination.</text>
</comment>
<keyword evidence="1" id="KW-0863">Zinc-finger</keyword>
<dbReference type="GO" id="GO:0008270">
    <property type="term" value="F:zinc ion binding"/>
    <property type="evidence" value="ECO:0007669"/>
    <property type="project" value="UniProtKB-UniRule"/>
</dbReference>
<protein>
    <recommendedName>
        <fullName evidence="1">E3 ubiquitin-protein ligase</fullName>
        <ecNumber evidence="1">2.3.2.27</ecNumber>
    </recommendedName>
</protein>
<dbReference type="InterPro" id="IPR044046">
    <property type="entry name" value="E3_ligase_UBR-like_C"/>
</dbReference>
<dbReference type="Pfam" id="PF18995">
    <property type="entry name" value="PRT6_C"/>
    <property type="match status" value="1"/>
</dbReference>
<dbReference type="GO" id="GO:0071596">
    <property type="term" value="P:ubiquitin-dependent protein catabolic process via the N-end rule pathway"/>
    <property type="evidence" value="ECO:0007669"/>
    <property type="project" value="UniProtKB-UniRule"/>
</dbReference>
<dbReference type="GO" id="GO:0016567">
    <property type="term" value="P:protein ubiquitination"/>
    <property type="evidence" value="ECO:0007669"/>
    <property type="project" value="UniProtKB-UniRule"/>
</dbReference>
<dbReference type="AlphaFoldDB" id="A0A4P9WGP1"/>